<reference evidence="1 2" key="1">
    <citation type="submission" date="2019-02" db="EMBL/GenBank/DDBJ databases">
        <title>Emended description of the genus Rhodopseudomonas and description of Rhodopseudomonas albus sp. nov., a non-phototrophic, heavy-metal-tolerant bacterium isolated from garden soil.</title>
        <authorList>
            <person name="Bao Z."/>
            <person name="Cao W.W."/>
            <person name="Sato Y."/>
            <person name="Nishizawa T."/>
            <person name="Zhao J."/>
            <person name="Guo Y."/>
            <person name="Ohta H."/>
        </authorList>
    </citation>
    <scope>NUCLEOTIDE SEQUENCE [LARGE SCALE GENOMIC DNA]</scope>
    <source>
        <strain evidence="1 2">SK50-23</strain>
    </source>
</reference>
<dbReference type="Proteomes" id="UP000682843">
    <property type="component" value="Chromosome"/>
</dbReference>
<accession>A0ABX8A7U9</accession>
<evidence type="ECO:0000313" key="2">
    <source>
        <dbReference type="Proteomes" id="UP000682843"/>
    </source>
</evidence>
<protein>
    <recommendedName>
        <fullName evidence="3">Transposase</fullName>
    </recommendedName>
</protein>
<organism evidence="1 2">
    <name type="scientific">Tardiphaga alba</name>
    <dbReference type="NCBI Taxonomy" id="340268"/>
    <lineage>
        <taxon>Bacteria</taxon>
        <taxon>Pseudomonadati</taxon>
        <taxon>Pseudomonadota</taxon>
        <taxon>Alphaproteobacteria</taxon>
        <taxon>Hyphomicrobiales</taxon>
        <taxon>Nitrobacteraceae</taxon>
        <taxon>Tardiphaga</taxon>
    </lineage>
</organism>
<sequence>MEPASTIIKRLGGEAKVSEITGLAFTAPYRWQHEKAKGGTGGLIPQTHHRALLDYAEQNNIRLSAEDFLPPRAPALIEQAGAA</sequence>
<proteinExistence type="predicted"/>
<dbReference type="EMBL" id="CP036498">
    <property type="protein sequence ID" value="QUS39527.1"/>
    <property type="molecule type" value="Genomic_DNA"/>
</dbReference>
<keyword evidence="2" id="KW-1185">Reference proteome</keyword>
<evidence type="ECO:0000313" key="1">
    <source>
        <dbReference type="EMBL" id="QUS39527.1"/>
    </source>
</evidence>
<name>A0ABX8A7U9_9BRAD</name>
<dbReference type="RefSeq" id="WP_211913072.1">
    <property type="nucleotide sequence ID" value="NZ_CP036498.1"/>
</dbReference>
<evidence type="ECO:0008006" key="3">
    <source>
        <dbReference type="Google" id="ProtNLM"/>
    </source>
</evidence>
<gene>
    <name evidence="1" type="ORF">RPMA_12295</name>
</gene>